<comment type="caution">
    <text evidence="1">The sequence shown here is derived from an EMBL/GenBank/DDBJ whole genome shotgun (WGS) entry which is preliminary data.</text>
</comment>
<proteinExistence type="predicted"/>
<reference evidence="1 2" key="1">
    <citation type="submission" date="2020-04" db="EMBL/GenBank/DDBJ databases">
        <title>Paeniglutamicibacter sp. ANT13_2, a novel actinomycete isolated from sediment in Antarctica.</title>
        <authorList>
            <person name="Sakdapetsiri C."/>
            <person name="Pinyakong O."/>
        </authorList>
    </citation>
    <scope>NUCLEOTIDE SEQUENCE [LARGE SCALE GENOMIC DNA]</scope>
    <source>
        <strain evidence="1 2">ANT13_2</strain>
    </source>
</reference>
<gene>
    <name evidence="1" type="ORF">HED64_16475</name>
</gene>
<evidence type="ECO:0000313" key="1">
    <source>
        <dbReference type="EMBL" id="NKG22296.1"/>
    </source>
</evidence>
<dbReference type="Proteomes" id="UP000746595">
    <property type="component" value="Unassembled WGS sequence"/>
</dbReference>
<protein>
    <submittedName>
        <fullName evidence="1">Uncharacterized protein</fullName>
    </submittedName>
</protein>
<dbReference type="InterPro" id="IPR029044">
    <property type="entry name" value="Nucleotide-diphossugar_trans"/>
</dbReference>
<organism evidence="1 2">
    <name type="scientific">Paeniglutamicibacter terrestris</name>
    <dbReference type="NCBI Taxonomy" id="2723403"/>
    <lineage>
        <taxon>Bacteria</taxon>
        <taxon>Bacillati</taxon>
        <taxon>Actinomycetota</taxon>
        <taxon>Actinomycetes</taxon>
        <taxon>Micrococcales</taxon>
        <taxon>Micrococcaceae</taxon>
        <taxon>Paeniglutamicibacter</taxon>
    </lineage>
</organism>
<dbReference type="EMBL" id="JAAWVT010000010">
    <property type="protein sequence ID" value="NKG22296.1"/>
    <property type="molecule type" value="Genomic_DNA"/>
</dbReference>
<dbReference type="SUPFAM" id="SSF53448">
    <property type="entry name" value="Nucleotide-diphospho-sugar transferases"/>
    <property type="match status" value="1"/>
</dbReference>
<keyword evidence="2" id="KW-1185">Reference proteome</keyword>
<dbReference type="RefSeq" id="WP_168153086.1">
    <property type="nucleotide sequence ID" value="NZ_JAAWVT010000010.1"/>
</dbReference>
<sequence>MSPKSWSPVPVIPPLKKRLKKVLAPVALRALPTLSRIAGTTSTNTKPSAAATPPAHKGFVRGYRALEQEFPEADSPGNGKESTPPTKVAVQLKVDAARKAKSSALNLDQIARGSSLVEPVLVGVRHLVSNGERNKAVAVGHSLRKNPATHDMSAAVLGVGLLASSGPINAWAVFSEIANTSLSEPVADELYAAAFGALGARAAPLLDADIESGRIQRWGAAALLHVAQKALARGLTDQARILIGVAQQVPEEASSKPISRELARLATWLPEGTQRAEIPHSKEAINYGIVGYQQPDITSRNIGDYIQTVASMGHIVRQSNFSFTGDPEIVRFAEELRASTKPERVVDGPTATLNLLELNRDGNPYQALPEKTWALTFGWLMHDTFQQGFGIPFHKNLRPILLSVYVRFPAMLTPDAIDYLRKYAPVGCRDWQTVALLRAVGVPAFFSGCMTTTIDTVFRREGEDTRDATIFVDSPQTGPGKSRTQVQTGIRSLSFVENLRLAREWVSHYHLEYSTVVTSRLHCFLPSRSVGSSVTFLPKNRSDNRFGGLIDTTDEAFEKIRQGILDKASTMLQTIATGASENDVYSKWAEICAPAMAEADEYLASAKTRVLDLAEVARIVSTFATTTSAANDADANTLNVVIDVRRGELKHVPTLVRSIAAHNTGTVQIWIAYLNPSATERKDLLDQDLPLPINWISPVASSFESLGSGFKYATKHELMLALVSEALPKAQQAVFVPAAALLRSDISALAQQRPATNNLVTASHDRNHGRQSGLALIRRVSSRQGEDNRKALELVFATHREHSSDFVAFDPNVMVMNLDLAQRENLSGRLIPLILDYGMSYREAINVAVGSNRTELDIAWNHAPGYEVQEDPALVNWRDTSKPWNALATPFADEWKAS</sequence>
<accession>A0ABX1G7Q6</accession>
<evidence type="ECO:0000313" key="2">
    <source>
        <dbReference type="Proteomes" id="UP000746595"/>
    </source>
</evidence>
<name>A0ABX1G7Q6_9MICC</name>
<dbReference type="Gene3D" id="3.90.550.10">
    <property type="entry name" value="Spore Coat Polysaccharide Biosynthesis Protein SpsA, Chain A"/>
    <property type="match status" value="1"/>
</dbReference>